<dbReference type="Proteomes" id="UP001479436">
    <property type="component" value="Unassembled WGS sequence"/>
</dbReference>
<organism evidence="2 3">
    <name type="scientific">Basidiobolus ranarum</name>
    <dbReference type="NCBI Taxonomy" id="34480"/>
    <lineage>
        <taxon>Eukaryota</taxon>
        <taxon>Fungi</taxon>
        <taxon>Fungi incertae sedis</taxon>
        <taxon>Zoopagomycota</taxon>
        <taxon>Entomophthoromycotina</taxon>
        <taxon>Basidiobolomycetes</taxon>
        <taxon>Basidiobolales</taxon>
        <taxon>Basidiobolaceae</taxon>
        <taxon>Basidiobolus</taxon>
    </lineage>
</organism>
<gene>
    <name evidence="2" type="ORF">K7432_008132</name>
</gene>
<reference evidence="2 3" key="1">
    <citation type="submission" date="2023-04" db="EMBL/GenBank/DDBJ databases">
        <title>Genome of Basidiobolus ranarum AG-B5.</title>
        <authorList>
            <person name="Stajich J.E."/>
            <person name="Carter-House D."/>
            <person name="Gryganskyi A."/>
        </authorList>
    </citation>
    <scope>NUCLEOTIDE SEQUENCE [LARGE SCALE GENOMIC DNA]</scope>
    <source>
        <strain evidence="2 3">AG-B5</strain>
    </source>
</reference>
<feature type="region of interest" description="Disordered" evidence="1">
    <location>
        <begin position="175"/>
        <end position="233"/>
    </location>
</feature>
<proteinExistence type="predicted"/>
<feature type="compositionally biased region" description="Polar residues" evidence="1">
    <location>
        <begin position="18"/>
        <end position="31"/>
    </location>
</feature>
<keyword evidence="3" id="KW-1185">Reference proteome</keyword>
<sequence>MSALEAPLDIANEKSTDLKSSLSNDSFQSGKTGRKLATSVESKAKRRQAKLKRKNSDKPLFEAYHDKNSSMEEISVRNTYATTNQHTPPMESTIKPESLNDESLLPEQSDTLCSVESVINQKDNIYSDKSDNPLNLIPLAISTCPSHFMDRPSSAYSAPQENFLELLVQAAFSQEANTPASIRTNQSPPDSNHSKHPSLEPSLPETPDLTKSDSGDNSENVAHPTSTFTTEEKRTHTYNHQVNQPSVNPPLLNLEGCGPIEAENTYHSNRYVNDTSKTVIPMVPESVVQFDPKDAQVMEETITYGVEGAPGTLSSIHTTSQGVNQEPPNQVNLHIKDSTDISSPVNVRIEYGRADAGTNNSQSMDWHVRDTGCSASLALDFSKDTTPAALQPQAIATLQKPSNSSRHTWQGDNVINCYQMPHKLPDQKPQPIQQLQLLQLQPLSTDVAQISP</sequence>
<feature type="compositionally biased region" description="Basic and acidic residues" evidence="1">
    <location>
        <begin position="54"/>
        <end position="68"/>
    </location>
</feature>
<dbReference type="EMBL" id="JASJQH010000436">
    <property type="protein sequence ID" value="KAK9764397.1"/>
    <property type="molecule type" value="Genomic_DNA"/>
</dbReference>
<evidence type="ECO:0000313" key="3">
    <source>
        <dbReference type="Proteomes" id="UP001479436"/>
    </source>
</evidence>
<protein>
    <submittedName>
        <fullName evidence="2">Uncharacterized protein</fullName>
    </submittedName>
</protein>
<evidence type="ECO:0000313" key="2">
    <source>
        <dbReference type="EMBL" id="KAK9764397.1"/>
    </source>
</evidence>
<feature type="compositionally biased region" description="Polar residues" evidence="1">
    <location>
        <begin position="215"/>
        <end position="229"/>
    </location>
</feature>
<name>A0ABR2WS90_9FUNG</name>
<evidence type="ECO:0000256" key="1">
    <source>
        <dbReference type="SAM" id="MobiDB-lite"/>
    </source>
</evidence>
<accession>A0ABR2WS90</accession>
<feature type="compositionally biased region" description="Basic residues" evidence="1">
    <location>
        <begin position="44"/>
        <end position="53"/>
    </location>
</feature>
<feature type="compositionally biased region" description="Polar residues" evidence="1">
    <location>
        <begin position="175"/>
        <end position="191"/>
    </location>
</feature>
<comment type="caution">
    <text evidence="2">The sequence shown here is derived from an EMBL/GenBank/DDBJ whole genome shotgun (WGS) entry which is preliminary data.</text>
</comment>
<feature type="region of interest" description="Disordered" evidence="1">
    <location>
        <begin position="1"/>
        <end position="68"/>
    </location>
</feature>